<evidence type="ECO:0000313" key="1">
    <source>
        <dbReference type="EMBL" id="RIV19414.1"/>
    </source>
</evidence>
<comment type="caution">
    <text evidence="1">The sequence shown here is derived from an EMBL/GenBank/DDBJ whole genome shotgun (WGS) entry which is preliminary data.</text>
</comment>
<dbReference type="AlphaFoldDB" id="A0A418M1C1"/>
<organism evidence="1 2">
    <name type="scientific">Fibrisoma montanum</name>
    <dbReference type="NCBI Taxonomy" id="2305895"/>
    <lineage>
        <taxon>Bacteria</taxon>
        <taxon>Pseudomonadati</taxon>
        <taxon>Bacteroidota</taxon>
        <taxon>Cytophagia</taxon>
        <taxon>Cytophagales</taxon>
        <taxon>Spirosomataceae</taxon>
        <taxon>Fibrisoma</taxon>
    </lineage>
</organism>
<keyword evidence="2" id="KW-1185">Reference proteome</keyword>
<gene>
    <name evidence="1" type="ORF">DYU11_25265</name>
</gene>
<evidence type="ECO:0000313" key="2">
    <source>
        <dbReference type="Proteomes" id="UP000283523"/>
    </source>
</evidence>
<proteinExistence type="predicted"/>
<dbReference type="Proteomes" id="UP000283523">
    <property type="component" value="Unassembled WGS sequence"/>
</dbReference>
<sequence>MPPYLEIVRRVGQGYHKHKLWGIRGRSEKGKIVFYANLVRTPGLRNTHHHFDTLNGQPYLIVVRQNCQDITPHQPLRLLLIPAPDQTLAYLEARQLLARLPRLRLPQCPPWAIALRQAKVIRNKTSIFL</sequence>
<reference evidence="1 2" key="1">
    <citation type="submission" date="2018-08" db="EMBL/GenBank/DDBJ databases">
        <title>Fibrisoma montanum sp. nov., isolated from Danxia mountain soil.</title>
        <authorList>
            <person name="Huang Y."/>
        </authorList>
    </citation>
    <scope>NUCLEOTIDE SEQUENCE [LARGE SCALE GENOMIC DNA]</scope>
    <source>
        <strain evidence="1 2">HYT19</strain>
    </source>
</reference>
<accession>A0A418M1C1</accession>
<name>A0A418M1C1_9BACT</name>
<dbReference type="EMBL" id="QXED01000008">
    <property type="protein sequence ID" value="RIV19414.1"/>
    <property type="molecule type" value="Genomic_DNA"/>
</dbReference>
<protein>
    <submittedName>
        <fullName evidence="1">Uncharacterized protein</fullName>
    </submittedName>
</protein>